<dbReference type="OrthoDB" id="20681at2759"/>
<gene>
    <name evidence="1" type="ORF">E2C01_032894</name>
</gene>
<sequence>MVHLVHGPRSLQAHEFESCPRSECSASRVTARAVKIPGRPIASPQLLQHCRQQHTDDRSVVKVLNMESDAGLMVDAISQIQVDTACSSVPLLNYIHCSTIETQ</sequence>
<dbReference type="EMBL" id="VSRR010004340">
    <property type="protein sequence ID" value="MPC39359.1"/>
    <property type="molecule type" value="Genomic_DNA"/>
</dbReference>
<organism evidence="1 2">
    <name type="scientific">Portunus trituberculatus</name>
    <name type="common">Swimming crab</name>
    <name type="synonym">Neptunus trituberculatus</name>
    <dbReference type="NCBI Taxonomy" id="210409"/>
    <lineage>
        <taxon>Eukaryota</taxon>
        <taxon>Metazoa</taxon>
        <taxon>Ecdysozoa</taxon>
        <taxon>Arthropoda</taxon>
        <taxon>Crustacea</taxon>
        <taxon>Multicrustacea</taxon>
        <taxon>Malacostraca</taxon>
        <taxon>Eumalacostraca</taxon>
        <taxon>Eucarida</taxon>
        <taxon>Decapoda</taxon>
        <taxon>Pleocyemata</taxon>
        <taxon>Brachyura</taxon>
        <taxon>Eubrachyura</taxon>
        <taxon>Portunoidea</taxon>
        <taxon>Portunidae</taxon>
        <taxon>Portuninae</taxon>
        <taxon>Portunus</taxon>
    </lineage>
</organism>
<evidence type="ECO:0000313" key="1">
    <source>
        <dbReference type="EMBL" id="MPC39359.1"/>
    </source>
</evidence>
<comment type="caution">
    <text evidence="1">The sequence shown here is derived from an EMBL/GenBank/DDBJ whole genome shotgun (WGS) entry which is preliminary data.</text>
</comment>
<accession>A0A5B7F2A0</accession>
<dbReference type="AlphaFoldDB" id="A0A5B7F2A0"/>
<protein>
    <submittedName>
        <fullName evidence="1">Uncharacterized protein</fullName>
    </submittedName>
</protein>
<dbReference type="Proteomes" id="UP000324222">
    <property type="component" value="Unassembled WGS sequence"/>
</dbReference>
<name>A0A5B7F2A0_PORTR</name>
<evidence type="ECO:0000313" key="2">
    <source>
        <dbReference type="Proteomes" id="UP000324222"/>
    </source>
</evidence>
<reference evidence="1 2" key="1">
    <citation type="submission" date="2019-05" db="EMBL/GenBank/DDBJ databases">
        <title>Another draft genome of Portunus trituberculatus and its Hox gene families provides insights of decapod evolution.</title>
        <authorList>
            <person name="Jeong J.-H."/>
            <person name="Song I."/>
            <person name="Kim S."/>
            <person name="Choi T."/>
            <person name="Kim D."/>
            <person name="Ryu S."/>
            <person name="Kim W."/>
        </authorList>
    </citation>
    <scope>NUCLEOTIDE SEQUENCE [LARGE SCALE GENOMIC DNA]</scope>
    <source>
        <tissue evidence="1">Muscle</tissue>
    </source>
</reference>
<keyword evidence="2" id="KW-1185">Reference proteome</keyword>
<proteinExistence type="predicted"/>